<comment type="caution">
    <text evidence="1">The sequence shown here is derived from an EMBL/GenBank/DDBJ whole genome shotgun (WGS) entry which is preliminary data.</text>
</comment>
<name>A0AAW2JLR5_SESRA</name>
<evidence type="ECO:0000313" key="1">
    <source>
        <dbReference type="EMBL" id="KAL0295489.1"/>
    </source>
</evidence>
<sequence>MGMTVHGQLVRHHSFDEGDTNFALRLMLPSPGIEHSAALFGDAPIGLAIEGYVSPVGS</sequence>
<gene>
    <name evidence="1" type="ORF">Sradi_6834100</name>
</gene>
<protein>
    <submittedName>
        <fullName evidence="1">Uncharacterized protein</fullName>
    </submittedName>
</protein>
<reference evidence="1" key="2">
    <citation type="journal article" date="2024" name="Plant">
        <title>Genomic evolution and insights into agronomic trait innovations of Sesamum species.</title>
        <authorList>
            <person name="Miao H."/>
            <person name="Wang L."/>
            <person name="Qu L."/>
            <person name="Liu H."/>
            <person name="Sun Y."/>
            <person name="Le M."/>
            <person name="Wang Q."/>
            <person name="Wei S."/>
            <person name="Zheng Y."/>
            <person name="Lin W."/>
            <person name="Duan Y."/>
            <person name="Cao H."/>
            <person name="Xiong S."/>
            <person name="Wang X."/>
            <person name="Wei L."/>
            <person name="Li C."/>
            <person name="Ma Q."/>
            <person name="Ju M."/>
            <person name="Zhao R."/>
            <person name="Li G."/>
            <person name="Mu C."/>
            <person name="Tian Q."/>
            <person name="Mei H."/>
            <person name="Zhang T."/>
            <person name="Gao T."/>
            <person name="Zhang H."/>
        </authorList>
    </citation>
    <scope>NUCLEOTIDE SEQUENCE</scope>
    <source>
        <strain evidence="1">G02</strain>
    </source>
</reference>
<dbReference type="EMBL" id="JACGWJ010000033">
    <property type="protein sequence ID" value="KAL0295489.1"/>
    <property type="molecule type" value="Genomic_DNA"/>
</dbReference>
<reference evidence="1" key="1">
    <citation type="submission" date="2020-06" db="EMBL/GenBank/DDBJ databases">
        <authorList>
            <person name="Li T."/>
            <person name="Hu X."/>
            <person name="Zhang T."/>
            <person name="Song X."/>
            <person name="Zhang H."/>
            <person name="Dai N."/>
            <person name="Sheng W."/>
            <person name="Hou X."/>
            <person name="Wei L."/>
        </authorList>
    </citation>
    <scope>NUCLEOTIDE SEQUENCE</scope>
    <source>
        <strain evidence="1">G02</strain>
        <tissue evidence="1">Leaf</tissue>
    </source>
</reference>
<proteinExistence type="predicted"/>
<dbReference type="AlphaFoldDB" id="A0AAW2JLR5"/>
<accession>A0AAW2JLR5</accession>
<organism evidence="1">
    <name type="scientific">Sesamum radiatum</name>
    <name type="common">Black benniseed</name>
    <dbReference type="NCBI Taxonomy" id="300843"/>
    <lineage>
        <taxon>Eukaryota</taxon>
        <taxon>Viridiplantae</taxon>
        <taxon>Streptophyta</taxon>
        <taxon>Embryophyta</taxon>
        <taxon>Tracheophyta</taxon>
        <taxon>Spermatophyta</taxon>
        <taxon>Magnoliopsida</taxon>
        <taxon>eudicotyledons</taxon>
        <taxon>Gunneridae</taxon>
        <taxon>Pentapetalae</taxon>
        <taxon>asterids</taxon>
        <taxon>lamiids</taxon>
        <taxon>Lamiales</taxon>
        <taxon>Pedaliaceae</taxon>
        <taxon>Sesamum</taxon>
    </lineage>
</organism>